<organism evidence="2 3">
    <name type="scientific">Stylosanthes scabra</name>
    <dbReference type="NCBI Taxonomy" id="79078"/>
    <lineage>
        <taxon>Eukaryota</taxon>
        <taxon>Viridiplantae</taxon>
        <taxon>Streptophyta</taxon>
        <taxon>Embryophyta</taxon>
        <taxon>Tracheophyta</taxon>
        <taxon>Spermatophyta</taxon>
        <taxon>Magnoliopsida</taxon>
        <taxon>eudicotyledons</taxon>
        <taxon>Gunneridae</taxon>
        <taxon>Pentapetalae</taxon>
        <taxon>rosids</taxon>
        <taxon>fabids</taxon>
        <taxon>Fabales</taxon>
        <taxon>Fabaceae</taxon>
        <taxon>Papilionoideae</taxon>
        <taxon>50 kb inversion clade</taxon>
        <taxon>dalbergioids sensu lato</taxon>
        <taxon>Dalbergieae</taxon>
        <taxon>Pterocarpus clade</taxon>
        <taxon>Stylosanthes</taxon>
    </lineage>
</organism>
<comment type="caution">
    <text evidence="2">The sequence shown here is derived from an EMBL/GenBank/DDBJ whole genome shotgun (WGS) entry which is preliminary data.</text>
</comment>
<dbReference type="Proteomes" id="UP001341840">
    <property type="component" value="Unassembled WGS sequence"/>
</dbReference>
<evidence type="ECO:0000256" key="1">
    <source>
        <dbReference type="SAM" id="MobiDB-lite"/>
    </source>
</evidence>
<gene>
    <name evidence="2" type="ORF">PIB30_043903</name>
</gene>
<evidence type="ECO:0000313" key="3">
    <source>
        <dbReference type="Proteomes" id="UP001341840"/>
    </source>
</evidence>
<reference evidence="2 3" key="1">
    <citation type="journal article" date="2023" name="Plants (Basel)">
        <title>Bridging the Gap: Combining Genomics and Transcriptomics Approaches to Understand Stylosanthes scabra, an Orphan Legume from the Brazilian Caatinga.</title>
        <authorList>
            <person name="Ferreira-Neto J.R.C."/>
            <person name="da Silva M.D."/>
            <person name="Binneck E."/>
            <person name="de Melo N.F."/>
            <person name="da Silva R.H."/>
            <person name="de Melo A.L.T.M."/>
            <person name="Pandolfi V."/>
            <person name="Bustamante F.O."/>
            <person name="Brasileiro-Vidal A.C."/>
            <person name="Benko-Iseppon A.M."/>
        </authorList>
    </citation>
    <scope>NUCLEOTIDE SEQUENCE [LARGE SCALE GENOMIC DNA]</scope>
    <source>
        <tissue evidence="2">Leaves</tissue>
    </source>
</reference>
<evidence type="ECO:0000313" key="2">
    <source>
        <dbReference type="EMBL" id="MED6159615.1"/>
    </source>
</evidence>
<feature type="compositionally biased region" description="Basic and acidic residues" evidence="1">
    <location>
        <begin position="56"/>
        <end position="75"/>
    </location>
</feature>
<protein>
    <submittedName>
        <fullName evidence="2">Uncharacterized protein</fullName>
    </submittedName>
</protein>
<dbReference type="EMBL" id="JASCZI010121087">
    <property type="protein sequence ID" value="MED6159615.1"/>
    <property type="molecule type" value="Genomic_DNA"/>
</dbReference>
<feature type="region of interest" description="Disordered" evidence="1">
    <location>
        <begin position="43"/>
        <end position="75"/>
    </location>
</feature>
<sequence>MSQSGKYEKETRKWSLGEQLSRCNNDDASIPCSNRQRRFILDAMDDDQTAAAMKNDQGRPSRSNRDDKSNNDVHKAGCVVGFDGEGLWELGGHGFGFK</sequence>
<proteinExistence type="predicted"/>
<name>A0ABU6UEB9_9FABA</name>
<accession>A0ABU6UEB9</accession>
<keyword evidence="3" id="KW-1185">Reference proteome</keyword>